<gene>
    <name evidence="11" type="ORF">MUK42_02412</name>
</gene>
<evidence type="ECO:0000256" key="8">
    <source>
        <dbReference type="ARBA" id="ARBA00044534"/>
    </source>
</evidence>
<dbReference type="SMART" id="SM00028">
    <property type="entry name" value="TPR"/>
    <property type="match status" value="3"/>
</dbReference>
<comment type="pathway">
    <text evidence="2">Protein modification; protein ubiquitination.</text>
</comment>
<dbReference type="GO" id="GO:0061630">
    <property type="term" value="F:ubiquitin protein ligase activity"/>
    <property type="evidence" value="ECO:0007669"/>
    <property type="project" value="UniProtKB-EC"/>
</dbReference>
<dbReference type="EC" id="2.3.2.27" evidence="3"/>
<dbReference type="GO" id="GO:0045862">
    <property type="term" value="P:positive regulation of proteolysis"/>
    <property type="evidence" value="ECO:0007669"/>
    <property type="project" value="TreeGrafter"/>
</dbReference>
<evidence type="ECO:0000256" key="1">
    <source>
        <dbReference type="ARBA" id="ARBA00000900"/>
    </source>
</evidence>
<dbReference type="GO" id="GO:0071218">
    <property type="term" value="P:cellular response to misfolded protein"/>
    <property type="evidence" value="ECO:0007669"/>
    <property type="project" value="TreeGrafter"/>
</dbReference>
<dbReference type="InterPro" id="IPR003613">
    <property type="entry name" value="Ubox_domain"/>
</dbReference>
<accession>A0A9E7EQ89</accession>
<reference evidence="11" key="1">
    <citation type="submission" date="2022-05" db="EMBL/GenBank/DDBJ databases">
        <title>The Musa troglodytarum L. genome provides insights into the mechanism of non-climacteric behaviour and enrichment of carotenoids.</title>
        <authorList>
            <person name="Wang J."/>
        </authorList>
    </citation>
    <scope>NUCLEOTIDE SEQUENCE</scope>
    <source>
        <tissue evidence="11">Leaf</tissue>
    </source>
</reference>
<comment type="catalytic activity">
    <reaction evidence="1">
        <text>S-ubiquitinyl-[E2 ubiquitin-conjugating enzyme]-L-cysteine + [acceptor protein]-L-lysine = [E2 ubiquitin-conjugating enzyme]-L-cysteine + N(6)-ubiquitinyl-[acceptor protein]-L-lysine.</text>
        <dbReference type="EC" id="2.3.2.27"/>
    </reaction>
</comment>
<evidence type="ECO:0000256" key="2">
    <source>
        <dbReference type="ARBA" id="ARBA00004906"/>
    </source>
</evidence>
<dbReference type="Gene3D" id="1.25.40.10">
    <property type="entry name" value="Tetratricopeptide repeat domain"/>
    <property type="match status" value="1"/>
</dbReference>
<dbReference type="SUPFAM" id="SSF48452">
    <property type="entry name" value="TPR-like"/>
    <property type="match status" value="1"/>
</dbReference>
<dbReference type="OrthoDB" id="629492at2759"/>
<dbReference type="InterPro" id="IPR011990">
    <property type="entry name" value="TPR-like_helical_dom_sf"/>
</dbReference>
<feature type="domain" description="U-box" evidence="10">
    <location>
        <begin position="201"/>
        <end position="275"/>
    </location>
</feature>
<name>A0A9E7EQ89_9LILI</name>
<dbReference type="GO" id="GO:0000209">
    <property type="term" value="P:protein polyubiquitination"/>
    <property type="evidence" value="ECO:0007669"/>
    <property type="project" value="TreeGrafter"/>
</dbReference>
<dbReference type="Pfam" id="PF04564">
    <property type="entry name" value="U-box"/>
    <property type="match status" value="1"/>
</dbReference>
<evidence type="ECO:0000256" key="9">
    <source>
        <dbReference type="ARBA" id="ARBA00044543"/>
    </source>
</evidence>
<keyword evidence="12" id="KW-1185">Reference proteome</keyword>
<dbReference type="PANTHER" id="PTHR46803:SF2">
    <property type="entry name" value="E3 UBIQUITIN-PROTEIN LIGASE CHIP"/>
    <property type="match status" value="1"/>
</dbReference>
<evidence type="ECO:0000256" key="5">
    <source>
        <dbReference type="ARBA" id="ARBA00022737"/>
    </source>
</evidence>
<dbReference type="InterPro" id="IPR019734">
    <property type="entry name" value="TPR_rpt"/>
</dbReference>
<evidence type="ECO:0000313" key="12">
    <source>
        <dbReference type="Proteomes" id="UP001055439"/>
    </source>
</evidence>
<evidence type="ECO:0000259" key="10">
    <source>
        <dbReference type="PROSITE" id="PS51698"/>
    </source>
</evidence>
<organism evidence="11 12">
    <name type="scientific">Musa troglodytarum</name>
    <name type="common">fe'i banana</name>
    <dbReference type="NCBI Taxonomy" id="320322"/>
    <lineage>
        <taxon>Eukaryota</taxon>
        <taxon>Viridiplantae</taxon>
        <taxon>Streptophyta</taxon>
        <taxon>Embryophyta</taxon>
        <taxon>Tracheophyta</taxon>
        <taxon>Spermatophyta</taxon>
        <taxon>Magnoliopsida</taxon>
        <taxon>Liliopsida</taxon>
        <taxon>Zingiberales</taxon>
        <taxon>Musaceae</taxon>
        <taxon>Musa</taxon>
    </lineage>
</organism>
<keyword evidence="4" id="KW-0808">Transferase</keyword>
<protein>
    <recommendedName>
        <fullName evidence="8">E3 ubiquitin-protein ligase CHIP</fullName>
        <ecNumber evidence="3">2.3.2.27</ecNumber>
    </recommendedName>
    <alternativeName>
        <fullName evidence="9">RING-type E3 ubiquitin transferase CHIP</fullName>
    </alternativeName>
</protein>
<evidence type="ECO:0000256" key="6">
    <source>
        <dbReference type="ARBA" id="ARBA00022786"/>
    </source>
</evidence>
<dbReference type="GO" id="GO:0043161">
    <property type="term" value="P:proteasome-mediated ubiquitin-dependent protein catabolic process"/>
    <property type="evidence" value="ECO:0007669"/>
    <property type="project" value="TreeGrafter"/>
</dbReference>
<dbReference type="PANTHER" id="PTHR46803">
    <property type="entry name" value="E3 UBIQUITIN-PROTEIN LIGASE CHIP"/>
    <property type="match status" value="1"/>
</dbReference>
<dbReference type="InterPro" id="IPR013083">
    <property type="entry name" value="Znf_RING/FYVE/PHD"/>
</dbReference>
<dbReference type="SUPFAM" id="SSF57850">
    <property type="entry name" value="RING/U-box"/>
    <property type="match status" value="1"/>
</dbReference>
<dbReference type="AlphaFoldDB" id="A0A9E7EQ89"/>
<dbReference type="GO" id="GO:0006515">
    <property type="term" value="P:protein quality control for misfolded or incompletely synthesized proteins"/>
    <property type="evidence" value="ECO:0007669"/>
    <property type="project" value="TreeGrafter"/>
</dbReference>
<sequence length="477" mass="53507">MAPVPASVVKQAVLLDANGKKYFEKRRFLAAVDAHTEAITLCPDVALYWANRAICYRKLNQWTKVEADSRKALELDSRSTKAHFMLGLALVERQEYAEGIKELEKALNIEGLINPKSDIVMEIKQSLFEAKYNEWELLSSKREWMLQNLKESCEKALTEYHFLHDSQDDYGPKEAENDVVGQLGLLKEVFSKTASVDTPTEVPDYLCCKITLNIFQDPVIAPSGITYERAMIIKHLQKVGNFDPITREPLEQRQLVPNLAIKEAVQAYLNDHPWAYNGMPPISASFSKQASCCQRAAIVAQMESSFNKSIYEDNVQSRSSQLGYPCKEEQDISLLKFLCGCLIGLYFILAYDKVNYSHGTDGEKNQASYPRNFPAVEHGEVGSNNVAKENTHQKLIPLEGCSTSEAVKFLTDRWAAAVHHLDDSSADVSVKPVMYSGASGSSWVHFKLPHQMDFLGELQRKIHKANSNLGSNTTDDG</sequence>
<evidence type="ECO:0000256" key="7">
    <source>
        <dbReference type="ARBA" id="ARBA00022803"/>
    </source>
</evidence>
<keyword evidence="6" id="KW-0833">Ubl conjugation pathway</keyword>
<evidence type="ECO:0000256" key="3">
    <source>
        <dbReference type="ARBA" id="ARBA00012483"/>
    </source>
</evidence>
<dbReference type="SMART" id="SM00504">
    <property type="entry name" value="Ubox"/>
    <property type="match status" value="1"/>
</dbReference>
<evidence type="ECO:0000256" key="4">
    <source>
        <dbReference type="ARBA" id="ARBA00022679"/>
    </source>
</evidence>
<keyword evidence="7" id="KW-0802">TPR repeat</keyword>
<dbReference type="Gene3D" id="3.30.40.10">
    <property type="entry name" value="Zinc/RING finger domain, C3HC4 (zinc finger)"/>
    <property type="match status" value="1"/>
</dbReference>
<dbReference type="InterPro" id="IPR045202">
    <property type="entry name" value="CHIP_RING-Ubox"/>
</dbReference>
<dbReference type="EMBL" id="CP097503">
    <property type="protein sequence ID" value="URD80827.1"/>
    <property type="molecule type" value="Genomic_DNA"/>
</dbReference>
<keyword evidence="5" id="KW-0677">Repeat</keyword>
<dbReference type="CDD" id="cd16654">
    <property type="entry name" value="RING-Ubox_CHIP"/>
    <property type="match status" value="1"/>
</dbReference>
<evidence type="ECO:0000313" key="11">
    <source>
        <dbReference type="EMBL" id="URD80827.1"/>
    </source>
</evidence>
<dbReference type="Proteomes" id="UP001055439">
    <property type="component" value="Chromosome 10"/>
</dbReference>
<dbReference type="GO" id="GO:0005737">
    <property type="term" value="C:cytoplasm"/>
    <property type="evidence" value="ECO:0007669"/>
    <property type="project" value="TreeGrafter"/>
</dbReference>
<proteinExistence type="predicted"/>
<dbReference type="GO" id="GO:0051087">
    <property type="term" value="F:protein-folding chaperone binding"/>
    <property type="evidence" value="ECO:0007669"/>
    <property type="project" value="TreeGrafter"/>
</dbReference>
<dbReference type="PROSITE" id="PS51698">
    <property type="entry name" value="U_BOX"/>
    <property type="match status" value="1"/>
</dbReference>